<comment type="caution">
    <text evidence="3">The sequence shown here is derived from an EMBL/GenBank/DDBJ whole genome shotgun (WGS) entry which is preliminary data.</text>
</comment>
<sequence>MYLGLKPRALKNICLSVIESTILYAVPVWIAALNKKYIVRMLSSVQRLSLILITKSFRTAQTDVLTALAGVLPIDLRAKELTIMRYAKKGRPEYWPEFSTPGIPISSRTKSQSVCTDEIIKKILDVQSDDSSPPFPLDRRENDETGDKRIPFVLPH</sequence>
<dbReference type="AlphaFoldDB" id="A0AA88L158"/>
<proteinExistence type="predicted"/>
<reference evidence="3" key="1">
    <citation type="submission" date="2023-07" db="EMBL/GenBank/DDBJ databases">
        <title>Chromosome-level genome assembly of Artemia franciscana.</title>
        <authorList>
            <person name="Jo E."/>
        </authorList>
    </citation>
    <scope>NUCLEOTIDE SEQUENCE</scope>
    <source>
        <tissue evidence="3">Whole body</tissue>
    </source>
</reference>
<feature type="compositionally biased region" description="Basic and acidic residues" evidence="1">
    <location>
        <begin position="137"/>
        <end position="150"/>
    </location>
</feature>
<gene>
    <name evidence="3" type="ORF">QYM36_011340</name>
</gene>
<dbReference type="Proteomes" id="UP001187531">
    <property type="component" value="Unassembled WGS sequence"/>
</dbReference>
<dbReference type="EMBL" id="JAVRJZ010000015">
    <property type="protein sequence ID" value="KAK2712617.1"/>
    <property type="molecule type" value="Genomic_DNA"/>
</dbReference>
<evidence type="ECO:0000313" key="3">
    <source>
        <dbReference type="EMBL" id="KAK2712617.1"/>
    </source>
</evidence>
<name>A0AA88L158_ARTSF</name>
<evidence type="ECO:0000256" key="2">
    <source>
        <dbReference type="SAM" id="Phobius"/>
    </source>
</evidence>
<organism evidence="3 4">
    <name type="scientific">Artemia franciscana</name>
    <name type="common">Brine shrimp</name>
    <name type="synonym">Artemia sanfranciscana</name>
    <dbReference type="NCBI Taxonomy" id="6661"/>
    <lineage>
        <taxon>Eukaryota</taxon>
        <taxon>Metazoa</taxon>
        <taxon>Ecdysozoa</taxon>
        <taxon>Arthropoda</taxon>
        <taxon>Crustacea</taxon>
        <taxon>Branchiopoda</taxon>
        <taxon>Anostraca</taxon>
        <taxon>Artemiidae</taxon>
        <taxon>Artemia</taxon>
    </lineage>
</organism>
<feature type="region of interest" description="Disordered" evidence="1">
    <location>
        <begin position="126"/>
        <end position="156"/>
    </location>
</feature>
<keyword evidence="2" id="KW-0472">Membrane</keyword>
<protein>
    <submittedName>
        <fullName evidence="3">Uncharacterized protein</fullName>
    </submittedName>
</protein>
<evidence type="ECO:0000313" key="4">
    <source>
        <dbReference type="Proteomes" id="UP001187531"/>
    </source>
</evidence>
<keyword evidence="2" id="KW-1133">Transmembrane helix</keyword>
<keyword evidence="4" id="KW-1185">Reference proteome</keyword>
<accession>A0AA88L158</accession>
<feature type="transmembrane region" description="Helical" evidence="2">
    <location>
        <begin position="12"/>
        <end position="32"/>
    </location>
</feature>
<evidence type="ECO:0000256" key="1">
    <source>
        <dbReference type="SAM" id="MobiDB-lite"/>
    </source>
</evidence>
<keyword evidence="2" id="KW-0812">Transmembrane</keyword>